<evidence type="ECO:0000313" key="1">
    <source>
        <dbReference type="EMBL" id="MBO8454558.1"/>
    </source>
</evidence>
<comment type="caution">
    <text evidence="1">The sequence shown here is derived from an EMBL/GenBank/DDBJ whole genome shotgun (WGS) entry which is preliminary data.</text>
</comment>
<evidence type="ECO:0008006" key="3">
    <source>
        <dbReference type="Google" id="ProtNLM"/>
    </source>
</evidence>
<reference evidence="1" key="1">
    <citation type="submission" date="2020-10" db="EMBL/GenBank/DDBJ databases">
        <authorList>
            <person name="Gilroy R."/>
        </authorList>
    </citation>
    <scope>NUCLEOTIDE SEQUENCE</scope>
    <source>
        <strain evidence="1">F1-3629</strain>
    </source>
</reference>
<dbReference type="PROSITE" id="PS51257">
    <property type="entry name" value="PROKAR_LIPOPROTEIN"/>
    <property type="match status" value="1"/>
</dbReference>
<dbReference type="EMBL" id="JADIMJ010000114">
    <property type="protein sequence ID" value="MBO8454558.1"/>
    <property type="molecule type" value="Genomic_DNA"/>
</dbReference>
<dbReference type="Proteomes" id="UP000771749">
    <property type="component" value="Unassembled WGS sequence"/>
</dbReference>
<reference evidence="1" key="2">
    <citation type="journal article" date="2021" name="PeerJ">
        <title>Extensive microbial diversity within the chicken gut microbiome revealed by metagenomics and culture.</title>
        <authorList>
            <person name="Gilroy R."/>
            <person name="Ravi A."/>
            <person name="Getino M."/>
            <person name="Pursley I."/>
            <person name="Horton D.L."/>
            <person name="Alikhan N.F."/>
            <person name="Baker D."/>
            <person name="Gharbi K."/>
            <person name="Hall N."/>
            <person name="Watson M."/>
            <person name="Adriaenssens E.M."/>
            <person name="Foster-Nyarko E."/>
            <person name="Jarju S."/>
            <person name="Secka A."/>
            <person name="Antonio M."/>
            <person name="Oren A."/>
            <person name="Chaudhuri R.R."/>
            <person name="La Ragione R."/>
            <person name="Hildebrand F."/>
            <person name="Pallen M.J."/>
        </authorList>
    </citation>
    <scope>NUCLEOTIDE SEQUENCE</scope>
    <source>
        <strain evidence="1">F1-3629</strain>
    </source>
</reference>
<evidence type="ECO:0000313" key="2">
    <source>
        <dbReference type="Proteomes" id="UP000771749"/>
    </source>
</evidence>
<organism evidence="1 2">
    <name type="scientific">Candidatus Cryptobacteroides gallistercoris</name>
    <dbReference type="NCBI Taxonomy" id="2840765"/>
    <lineage>
        <taxon>Bacteria</taxon>
        <taxon>Pseudomonadati</taxon>
        <taxon>Bacteroidota</taxon>
        <taxon>Bacteroidia</taxon>
        <taxon>Bacteroidales</taxon>
        <taxon>Candidatus Cryptobacteroides</taxon>
    </lineage>
</organism>
<gene>
    <name evidence="1" type="ORF">IAC07_07550</name>
</gene>
<dbReference type="AlphaFoldDB" id="A0A940DNV0"/>
<sequence length="273" mass="28853">MLKSRYFSGILMSLAVLSLSGCIDKGGDSDQPTGPSVRTSAHIQFVSRLSDATLYSSASEASQVGDYVNGLLSDGGTVAILDRTDMNGVAYAADMLVDSKKFSSFVVLGQNGAEDFDVSTIVFNTPSDLVSGFEIENGCYVSGLKVEIDGTVTNYDENGNVTKTNPVKATVPLFSCRFDTESQVNAFASSTLAAMKTYDRQCVILGTVRNSLLAGLQSAVTAADSGYAVAEVTAGSDYTVFMLYATRYWGFNGVEETSVAGGISSYAVDIAWK</sequence>
<proteinExistence type="predicted"/>
<name>A0A940DNV0_9BACT</name>
<accession>A0A940DNV0</accession>
<protein>
    <recommendedName>
        <fullName evidence="3">Lipoprotein</fullName>
    </recommendedName>
</protein>